<dbReference type="PROSITE" id="PS50023">
    <property type="entry name" value="LIM_DOMAIN_2"/>
    <property type="match status" value="2"/>
</dbReference>
<proteinExistence type="predicted"/>
<evidence type="ECO:0000256" key="4">
    <source>
        <dbReference type="PROSITE-ProRule" id="PRU00125"/>
    </source>
</evidence>
<reference evidence="8 9" key="1">
    <citation type="journal article" date="2012" name="Appl. Environ. Microbiol.">
        <title>Short-read sequencing for genomic analysis of the brown rot fungus Fibroporia radiculosa.</title>
        <authorList>
            <person name="Tang J.D."/>
            <person name="Perkins A.D."/>
            <person name="Sonstegard T.S."/>
            <person name="Schroeder S.G."/>
            <person name="Burgess S.C."/>
            <person name="Diehl S.V."/>
        </authorList>
    </citation>
    <scope>NUCLEOTIDE SEQUENCE [LARGE SCALE GENOMIC DNA]</scope>
    <source>
        <strain evidence="8 9">TFFH 294</strain>
    </source>
</reference>
<keyword evidence="2 4" id="KW-0479">Metal-binding</keyword>
<evidence type="ECO:0000259" key="7">
    <source>
        <dbReference type="PROSITE" id="PS50238"/>
    </source>
</evidence>
<dbReference type="FunCoup" id="J4I0E5">
    <property type="interactions" value="259"/>
</dbReference>
<dbReference type="GO" id="GO:0005096">
    <property type="term" value="F:GTPase activator activity"/>
    <property type="evidence" value="ECO:0007669"/>
    <property type="project" value="UniProtKB-KW"/>
</dbReference>
<dbReference type="InParanoid" id="J4I0E5"/>
<dbReference type="GO" id="GO:0007165">
    <property type="term" value="P:signal transduction"/>
    <property type="evidence" value="ECO:0007669"/>
    <property type="project" value="InterPro"/>
</dbReference>
<feature type="region of interest" description="Disordered" evidence="5">
    <location>
        <begin position="360"/>
        <end position="557"/>
    </location>
</feature>
<keyword evidence="9" id="KW-1185">Reference proteome</keyword>
<dbReference type="FunFam" id="1.10.555.10:FF:000043">
    <property type="entry name" value="Rho GTPase activator Rga"/>
    <property type="match status" value="1"/>
</dbReference>
<dbReference type="PANTHER" id="PTHR23176:SF128">
    <property type="entry name" value="RHO GTPASE-ACTIVATING PROTEIN RGD1"/>
    <property type="match status" value="1"/>
</dbReference>
<evidence type="ECO:0000313" key="9">
    <source>
        <dbReference type="Proteomes" id="UP000006352"/>
    </source>
</evidence>
<dbReference type="InterPro" id="IPR008936">
    <property type="entry name" value="Rho_GTPase_activation_prot"/>
</dbReference>
<dbReference type="GO" id="GO:0046872">
    <property type="term" value="F:metal ion binding"/>
    <property type="evidence" value="ECO:0007669"/>
    <property type="project" value="UniProtKB-KW"/>
</dbReference>
<sequence length="1487" mass="161788">MPNISNDPRLDISGSPAADPALLTENRICPGCKKSVVDENGGVVVAFGQSFFHVDCFKCAKCGNQVSADTNLLLLSDGSPICANCSYSCNICKQPILDEAIMTGDDSYHAHCFKCKVCKNRIDELVFAKTSQGIYCMNCHNERVARSRRHAQRQREREKERERERERAAAALPVLADIHKLREDGVLPQQSPRSRNSQSPAPKRLPSEGQSLSERSATGPVSASSTNGMPPTSNASQKGAASIVADRPGHAQMPSITTTRDSSIAPLSISKKSVMIPTTDLPPPSPRAASIDSSSLAVDQAHGVQHPTTRMDSLNVPNMSNGSERPLQTRKSFDGGARPSNFQLRPSPSIYSLNVAGGGSSTSTLGTGGLTVPSGETSRKDKRRSINPVTAHAFSSTLTSPIPDSVSPASVPAEARESPHPSSPRRDYFSNGLTISPPAMADNTEIPNLSRFSSSSSPSTPSSLRGPTPFDSQQVERSRSGSSTAHLPLHVQELEQTPTRPHSAQDRLSSRPVSRAERSNQPSSQSPSPGYSHESARKDHRRLGADGHRPPSLNLPFGNKVLAQKSFDNRVHSTTHSVRPLRNSKSSSTSGPELELPTRASNANTPTSPSHRVDVPHGIESETDTEAESENDAMAEVLEHYHDPPPALPPKDPGTAKSSARPPILRLDTADVSRDSSEMSHIDSEDGHSYSPESSPVERTSHATFIAPALPPIRISMGGTDFSELLKSVGGNVLKLEQLAEATEDGGRKLDFSVISPASFAVSETDSMQPMTPRSAITITDTSDTHVDETPVKGSDDIRSRRMSANINDSLTTLDSVSSTLNEDIFAKFPAVPTTRASWDSNKEGSRRVSNDVSSNPSVIQSPISPQSSVAHQGLSSDTASERRDSLGSLVQSRARITVTSADNNSPETARIDLPESRRQLENQVFFAAEHQSTHVTLEMDLAQTLLRLLDQHQDESSTLRYRLDGMKRTSQQYMDGLTVAQVEYDRELKARRDAEAEVTRLRVLLSGQAVRLSAISADTKRQEAQKQLSQELSNNLSSLGESLSKLKVERDLAFAEVEQLSASKSSSTAVNSEDGAVAVTRALSMRFDNIKSQYQHELLPLTEQREALLREITELKASRDAFLEETTVLNARNEELAQLNAQYVRRLEAAGLDASKHENGSQEESDTTYDKSRHIQNFSSSVTSSTIALTEESGESKFVKVSKTEHIDAPGPQFKPGKFMKWAGHRTPKENVHALWSDNSKPKATRCGGLSCGVQIVASPYTHDHGREDSLPAPPLPPSMFGRDLIEQVRAESKDGPRLIPIIVEKCIEAVDALALDLEGVYRKTGGSGQSKLITQLFERGDYHSFDLLDTERFNDISSVTSVLKSYFRSLPNPLLTYTLHSKFTAAVGIRDPAARHEALISVVNELPKEHYFTARALMLHLSRVSQHSDENLMHARNLGVVFGPTLMRSGDSVTEFGDMGDTTICVEWLIENALTVFEHPPSIDS</sequence>
<keyword evidence="4" id="KW-0440">LIM domain</keyword>
<dbReference type="PROSITE" id="PS00478">
    <property type="entry name" value="LIM_DOMAIN_1"/>
    <property type="match status" value="2"/>
</dbReference>
<feature type="compositionally biased region" description="Polar residues" evidence="5">
    <location>
        <begin position="572"/>
        <end position="591"/>
    </location>
</feature>
<feature type="compositionally biased region" description="Polar residues" evidence="5">
    <location>
        <begin position="393"/>
        <end position="402"/>
    </location>
</feature>
<feature type="region of interest" description="Disordered" evidence="5">
    <location>
        <begin position="834"/>
        <end position="893"/>
    </location>
</feature>
<dbReference type="CDD" id="cd09395">
    <property type="entry name" value="LIM2_Rga"/>
    <property type="match status" value="1"/>
</dbReference>
<organism evidence="8 9">
    <name type="scientific">Fibroporia radiculosa</name>
    <dbReference type="NCBI Taxonomy" id="599839"/>
    <lineage>
        <taxon>Eukaryota</taxon>
        <taxon>Fungi</taxon>
        <taxon>Dikarya</taxon>
        <taxon>Basidiomycota</taxon>
        <taxon>Agaricomycotina</taxon>
        <taxon>Agaricomycetes</taxon>
        <taxon>Polyporales</taxon>
        <taxon>Fibroporiaceae</taxon>
        <taxon>Fibroporia</taxon>
    </lineage>
</organism>
<feature type="region of interest" description="Disordered" evidence="5">
    <location>
        <begin position="275"/>
        <end position="295"/>
    </location>
</feature>
<feature type="compositionally biased region" description="Low complexity" evidence="5">
    <location>
        <begin position="519"/>
        <end position="529"/>
    </location>
</feature>
<dbReference type="PANTHER" id="PTHR23176">
    <property type="entry name" value="RHO/RAC/CDC GTPASE-ACTIVATING PROTEIN"/>
    <property type="match status" value="1"/>
</dbReference>
<dbReference type="GeneID" id="24099973"/>
<feature type="compositionally biased region" description="Basic and acidic residues" evidence="5">
    <location>
        <begin position="534"/>
        <end position="549"/>
    </location>
</feature>
<feature type="compositionally biased region" description="Low complexity" evidence="5">
    <location>
        <begin position="188"/>
        <end position="202"/>
    </location>
</feature>
<evidence type="ECO:0008006" key="10">
    <source>
        <dbReference type="Google" id="ProtNLM"/>
    </source>
</evidence>
<feature type="compositionally biased region" description="Low complexity" evidence="5">
    <location>
        <begin position="853"/>
        <end position="870"/>
    </location>
</feature>
<feature type="compositionally biased region" description="Low complexity" evidence="5">
    <location>
        <begin position="449"/>
        <end position="469"/>
    </location>
</feature>
<evidence type="ECO:0000256" key="5">
    <source>
        <dbReference type="SAM" id="MobiDB-lite"/>
    </source>
</evidence>
<evidence type="ECO:0000256" key="2">
    <source>
        <dbReference type="ARBA" id="ARBA00022723"/>
    </source>
</evidence>
<feature type="compositionally biased region" description="Basic and acidic residues" evidence="5">
    <location>
        <begin position="841"/>
        <end position="850"/>
    </location>
</feature>
<feature type="compositionally biased region" description="Polar residues" evidence="5">
    <location>
        <begin position="208"/>
        <end position="239"/>
    </location>
</feature>
<dbReference type="SMART" id="SM00132">
    <property type="entry name" value="LIM"/>
    <property type="match status" value="2"/>
</dbReference>
<dbReference type="InterPro" id="IPR000198">
    <property type="entry name" value="RhoGAP_dom"/>
</dbReference>
<feature type="region of interest" description="Disordered" evidence="5">
    <location>
        <begin position="777"/>
        <end position="801"/>
    </location>
</feature>
<dbReference type="Gene3D" id="1.10.555.10">
    <property type="entry name" value="Rho GTPase activation protein"/>
    <property type="match status" value="1"/>
</dbReference>
<feature type="compositionally biased region" description="Basic and acidic residues" evidence="5">
    <location>
        <begin position="668"/>
        <end position="688"/>
    </location>
</feature>
<keyword evidence="3 4" id="KW-0862">Zinc</keyword>
<feature type="region of interest" description="Disordered" evidence="5">
    <location>
        <begin position="146"/>
        <end position="244"/>
    </location>
</feature>
<evidence type="ECO:0000256" key="1">
    <source>
        <dbReference type="ARBA" id="ARBA00022468"/>
    </source>
</evidence>
<name>J4I0E5_9APHY</name>
<dbReference type="STRING" id="599839.J4I0E5"/>
<evidence type="ECO:0000313" key="8">
    <source>
        <dbReference type="EMBL" id="CCM05062.1"/>
    </source>
</evidence>
<dbReference type="InterPro" id="IPR050729">
    <property type="entry name" value="Rho-GAP"/>
</dbReference>
<feature type="region of interest" description="Disordered" evidence="5">
    <location>
        <begin position="571"/>
        <end position="699"/>
    </location>
</feature>
<feature type="compositionally biased region" description="Basic and acidic residues" evidence="5">
    <location>
        <begin position="611"/>
        <end position="620"/>
    </location>
</feature>
<feature type="compositionally biased region" description="Polar residues" evidence="5">
    <location>
        <begin position="599"/>
        <end position="610"/>
    </location>
</feature>
<dbReference type="Proteomes" id="UP000006352">
    <property type="component" value="Unassembled WGS sequence"/>
</dbReference>
<feature type="region of interest" description="Disordered" evidence="5">
    <location>
        <begin position="308"/>
        <end position="348"/>
    </location>
</feature>
<dbReference type="SUPFAM" id="SSF48350">
    <property type="entry name" value="GTPase activation domain, GAP"/>
    <property type="match status" value="1"/>
</dbReference>
<feature type="compositionally biased region" description="Polar residues" evidence="5">
    <location>
        <begin position="308"/>
        <end position="323"/>
    </location>
</feature>
<feature type="compositionally biased region" description="Basic and acidic residues" evidence="5">
    <location>
        <begin position="503"/>
        <end position="518"/>
    </location>
</feature>
<dbReference type="FunFam" id="2.10.110.10:FF:000160">
    <property type="entry name" value="Signal transducer, putative"/>
    <property type="match status" value="1"/>
</dbReference>
<dbReference type="GO" id="GO:0005737">
    <property type="term" value="C:cytoplasm"/>
    <property type="evidence" value="ECO:0007669"/>
    <property type="project" value="TreeGrafter"/>
</dbReference>
<feature type="domain" description="Rho-GAP" evidence="7">
    <location>
        <begin position="1284"/>
        <end position="1479"/>
    </location>
</feature>
<feature type="compositionally biased region" description="Basic and acidic residues" evidence="5">
    <location>
        <begin position="783"/>
        <end position="800"/>
    </location>
</feature>
<dbReference type="PROSITE" id="PS50238">
    <property type="entry name" value="RHOGAP"/>
    <property type="match status" value="1"/>
</dbReference>
<dbReference type="HOGENOM" id="CLU_003874_0_0_1"/>
<feature type="compositionally biased region" description="Basic and acidic residues" evidence="5">
    <location>
        <begin position="414"/>
        <end position="428"/>
    </location>
</feature>
<dbReference type="Gene3D" id="2.10.110.10">
    <property type="entry name" value="Cysteine Rich Protein"/>
    <property type="match status" value="2"/>
</dbReference>
<gene>
    <name evidence="8" type="ORF">FIBRA_07268</name>
</gene>
<evidence type="ECO:0000259" key="6">
    <source>
        <dbReference type="PROSITE" id="PS50023"/>
    </source>
</evidence>
<dbReference type="CDD" id="cd09394">
    <property type="entry name" value="LIM1_Rga"/>
    <property type="match status" value="1"/>
</dbReference>
<protein>
    <recommendedName>
        <fullName evidence="10">RhoGAP-domain-containing protein</fullName>
    </recommendedName>
</protein>
<feature type="compositionally biased region" description="Acidic residues" evidence="5">
    <location>
        <begin position="621"/>
        <end position="633"/>
    </location>
</feature>
<dbReference type="OrthoDB" id="79452at2759"/>
<accession>J4I0E5</accession>
<feature type="domain" description="LIM zinc-binding" evidence="6">
    <location>
        <begin position="87"/>
        <end position="146"/>
    </location>
</feature>
<feature type="compositionally biased region" description="Basic and acidic residues" evidence="5">
    <location>
        <begin position="153"/>
        <end position="168"/>
    </location>
</feature>
<dbReference type="EMBL" id="HE797178">
    <property type="protein sequence ID" value="CCM05062.1"/>
    <property type="molecule type" value="Genomic_DNA"/>
</dbReference>
<dbReference type="RefSeq" id="XP_012184345.1">
    <property type="nucleotide sequence ID" value="XM_012328955.1"/>
</dbReference>
<dbReference type="Pfam" id="PF00620">
    <property type="entry name" value="RhoGAP"/>
    <property type="match status" value="1"/>
</dbReference>
<dbReference type="SMART" id="SM00324">
    <property type="entry name" value="RhoGAP"/>
    <property type="match status" value="1"/>
</dbReference>
<keyword evidence="1" id="KW-0343">GTPase activation</keyword>
<dbReference type="InterPro" id="IPR001781">
    <property type="entry name" value="Znf_LIM"/>
</dbReference>
<dbReference type="Pfam" id="PF00412">
    <property type="entry name" value="LIM"/>
    <property type="match status" value="2"/>
</dbReference>
<evidence type="ECO:0000256" key="3">
    <source>
        <dbReference type="ARBA" id="ARBA00022833"/>
    </source>
</evidence>
<feature type="domain" description="LIM zinc-binding" evidence="6">
    <location>
        <begin position="27"/>
        <end position="86"/>
    </location>
</feature>